<feature type="non-terminal residue" evidence="10">
    <location>
        <position position="504"/>
    </location>
</feature>
<dbReference type="Gene3D" id="3.20.20.80">
    <property type="entry name" value="Glycosidases"/>
    <property type="match status" value="1"/>
</dbReference>
<evidence type="ECO:0000256" key="5">
    <source>
        <dbReference type="ARBA" id="ARBA00023295"/>
    </source>
</evidence>
<keyword evidence="8" id="KW-0732">Signal</keyword>
<comment type="similarity">
    <text evidence="1 7">Belongs to the glycosyl hydrolase 5 (cellulase A) family.</text>
</comment>
<evidence type="ECO:0000256" key="3">
    <source>
        <dbReference type="ARBA" id="ARBA00023001"/>
    </source>
</evidence>
<evidence type="ECO:0000313" key="11">
    <source>
        <dbReference type="Proteomes" id="UP001243717"/>
    </source>
</evidence>
<evidence type="ECO:0000256" key="8">
    <source>
        <dbReference type="SAM" id="SignalP"/>
    </source>
</evidence>
<accession>A0ABU1AQX7</accession>
<evidence type="ECO:0000313" key="10">
    <source>
        <dbReference type="EMBL" id="MDQ8196176.1"/>
    </source>
</evidence>
<dbReference type="Gene3D" id="2.60.40.10">
    <property type="entry name" value="Immunoglobulins"/>
    <property type="match status" value="1"/>
</dbReference>
<dbReference type="Pfam" id="PF00150">
    <property type="entry name" value="Cellulase"/>
    <property type="match status" value="1"/>
</dbReference>
<keyword evidence="6" id="KW-0624">Polysaccharide degradation</keyword>
<sequence>MKIYLKYLLIALVPFLPLRNSALANSDDFSWEISLVGAKVHRGVNSGSWLGEWDFTNLNTWGNRISLLRLQLLGDQFEPILNSEGEWTFSDLGWEILDALLANARKKSIKVLIDMHRTRDFYERNHSAADWGSQENRDKLSSIWRSIAKRYRNHRGVIAGYDILNEPCPPNNIEGYDMWNQTFAEVTAAIREYDTYHTIIVESAGFASATTFDFLVPTDDENTIYSFHFYDPHEFSEQGTRDEWPFGDDGVSGYVYPGVVPLGWSTKVDTLVDKAYLSSQLEPVRRFQATHGCRIYVGEFGSVRWAPTKAGEVHSSSYFWLRDALDLFEAEGWDWTQHSYRLGAPYTYGIEHSTDREDISRDPDSNFLKLFANYWGTITESSQILLDDRYVIALPSALQVDPRIIDDSQPEQLSIRWEQISGPSGLLFSDIHSLSPEITFEQAGSYELRLSVNGFSASTQVEVWDIPFPYGLPGSVFLGQSDFISHNSSQDLSGGIIVDSDASA</sequence>
<feature type="chain" id="PRO_5045566712" evidence="8">
    <location>
        <begin position="25"/>
        <end position="504"/>
    </location>
</feature>
<dbReference type="EMBL" id="JARXIC010000050">
    <property type="protein sequence ID" value="MDQ8196176.1"/>
    <property type="molecule type" value="Genomic_DNA"/>
</dbReference>
<evidence type="ECO:0000256" key="4">
    <source>
        <dbReference type="ARBA" id="ARBA00023277"/>
    </source>
</evidence>
<dbReference type="InterPro" id="IPR001547">
    <property type="entry name" value="Glyco_hydro_5"/>
</dbReference>
<evidence type="ECO:0000256" key="6">
    <source>
        <dbReference type="ARBA" id="ARBA00023326"/>
    </source>
</evidence>
<evidence type="ECO:0000256" key="1">
    <source>
        <dbReference type="ARBA" id="ARBA00005641"/>
    </source>
</evidence>
<evidence type="ECO:0000256" key="2">
    <source>
        <dbReference type="ARBA" id="ARBA00022801"/>
    </source>
</evidence>
<feature type="domain" description="Glycoside hydrolase family 5" evidence="9">
    <location>
        <begin position="94"/>
        <end position="307"/>
    </location>
</feature>
<reference evidence="10 11" key="1">
    <citation type="submission" date="2023-04" db="EMBL/GenBank/DDBJ databases">
        <title>A novel bacteria isolated from coastal sediment.</title>
        <authorList>
            <person name="Liu X.-J."/>
            <person name="Du Z.-J."/>
        </authorList>
    </citation>
    <scope>NUCLEOTIDE SEQUENCE [LARGE SCALE GENOMIC DNA]</scope>
    <source>
        <strain evidence="10 11">SDUM461004</strain>
    </source>
</reference>
<comment type="caution">
    <text evidence="10">The sequence shown here is derived from an EMBL/GenBank/DDBJ whole genome shotgun (WGS) entry which is preliminary data.</text>
</comment>
<dbReference type="PANTHER" id="PTHR31297">
    <property type="entry name" value="GLUCAN ENDO-1,6-BETA-GLUCOSIDASE B"/>
    <property type="match status" value="1"/>
</dbReference>
<evidence type="ECO:0000259" key="9">
    <source>
        <dbReference type="Pfam" id="PF00150"/>
    </source>
</evidence>
<dbReference type="InterPro" id="IPR050386">
    <property type="entry name" value="Glycosyl_hydrolase_5"/>
</dbReference>
<dbReference type="InterPro" id="IPR017853">
    <property type="entry name" value="GH"/>
</dbReference>
<keyword evidence="3" id="KW-0136">Cellulose degradation</keyword>
<dbReference type="RefSeq" id="WP_308986611.1">
    <property type="nucleotide sequence ID" value="NZ_JARXIC010000050.1"/>
</dbReference>
<keyword evidence="4" id="KW-0119">Carbohydrate metabolism</keyword>
<proteinExistence type="inferred from homology"/>
<gene>
    <name evidence="10" type="ORF">QEH59_17200</name>
</gene>
<evidence type="ECO:0000256" key="7">
    <source>
        <dbReference type="RuleBase" id="RU361153"/>
    </source>
</evidence>
<keyword evidence="11" id="KW-1185">Reference proteome</keyword>
<keyword evidence="5 7" id="KW-0326">Glycosidase</keyword>
<protein>
    <submittedName>
        <fullName evidence="10">Cellulase family glycosylhydrolase</fullName>
    </submittedName>
</protein>
<dbReference type="Proteomes" id="UP001243717">
    <property type="component" value="Unassembled WGS sequence"/>
</dbReference>
<dbReference type="SUPFAM" id="SSF51445">
    <property type="entry name" value="(Trans)glycosidases"/>
    <property type="match status" value="1"/>
</dbReference>
<keyword evidence="2 7" id="KW-0378">Hydrolase</keyword>
<organism evidence="10 11">
    <name type="scientific">Thalassobacterium sedimentorum</name>
    <dbReference type="NCBI Taxonomy" id="3041258"/>
    <lineage>
        <taxon>Bacteria</taxon>
        <taxon>Pseudomonadati</taxon>
        <taxon>Verrucomicrobiota</taxon>
        <taxon>Opitutia</taxon>
        <taxon>Puniceicoccales</taxon>
        <taxon>Coraliomargaritaceae</taxon>
        <taxon>Thalassobacterium</taxon>
    </lineage>
</organism>
<dbReference type="InterPro" id="IPR013783">
    <property type="entry name" value="Ig-like_fold"/>
</dbReference>
<dbReference type="PANTHER" id="PTHR31297:SF41">
    <property type="entry name" value="ENDOGLUCANASE, PUTATIVE (AFU_ORTHOLOGUE AFUA_5G01830)-RELATED"/>
    <property type="match status" value="1"/>
</dbReference>
<name>A0ABU1AQX7_9BACT</name>
<feature type="signal peptide" evidence="8">
    <location>
        <begin position="1"/>
        <end position="24"/>
    </location>
</feature>